<accession>A0A916T1S4</accession>
<evidence type="ECO:0000313" key="2">
    <source>
        <dbReference type="Proteomes" id="UP000623067"/>
    </source>
</evidence>
<keyword evidence="2" id="KW-1185">Reference proteome</keyword>
<organism evidence="1 2">
    <name type="scientific">Sphingomonas metalli</name>
    <dbReference type="NCBI Taxonomy" id="1779358"/>
    <lineage>
        <taxon>Bacteria</taxon>
        <taxon>Pseudomonadati</taxon>
        <taxon>Pseudomonadota</taxon>
        <taxon>Alphaproteobacteria</taxon>
        <taxon>Sphingomonadales</taxon>
        <taxon>Sphingomonadaceae</taxon>
        <taxon>Sphingomonas</taxon>
    </lineage>
</organism>
<reference evidence="1" key="2">
    <citation type="submission" date="2020-09" db="EMBL/GenBank/DDBJ databases">
        <authorList>
            <person name="Sun Q."/>
            <person name="Zhou Y."/>
        </authorList>
    </citation>
    <scope>NUCLEOTIDE SEQUENCE</scope>
    <source>
        <strain evidence="1">CGMCC 1.15330</strain>
    </source>
</reference>
<name>A0A916T1S4_9SPHN</name>
<comment type="caution">
    <text evidence="1">The sequence shown here is derived from an EMBL/GenBank/DDBJ whole genome shotgun (WGS) entry which is preliminary data.</text>
</comment>
<protein>
    <submittedName>
        <fullName evidence="1">Uncharacterized protein</fullName>
    </submittedName>
</protein>
<sequence>MSFILLAALAMQAAPVPAAKSPNDKKICKMFASTGSRLGGKRICKTAHEWDEEEVSARREIDTMRNNAARVTPGGG</sequence>
<reference evidence="1" key="1">
    <citation type="journal article" date="2014" name="Int. J. Syst. Evol. Microbiol.">
        <title>Complete genome sequence of Corynebacterium casei LMG S-19264T (=DSM 44701T), isolated from a smear-ripened cheese.</title>
        <authorList>
            <consortium name="US DOE Joint Genome Institute (JGI-PGF)"/>
            <person name="Walter F."/>
            <person name="Albersmeier A."/>
            <person name="Kalinowski J."/>
            <person name="Ruckert C."/>
        </authorList>
    </citation>
    <scope>NUCLEOTIDE SEQUENCE</scope>
    <source>
        <strain evidence="1">CGMCC 1.15330</strain>
    </source>
</reference>
<dbReference type="RefSeq" id="WP_188658119.1">
    <property type="nucleotide sequence ID" value="NZ_BMIH01000002.1"/>
</dbReference>
<dbReference type="AlphaFoldDB" id="A0A916T1S4"/>
<gene>
    <name evidence="1" type="ORF">GCM10011380_14900</name>
</gene>
<evidence type="ECO:0000313" key="1">
    <source>
        <dbReference type="EMBL" id="GGB26408.1"/>
    </source>
</evidence>
<dbReference type="Proteomes" id="UP000623067">
    <property type="component" value="Unassembled WGS sequence"/>
</dbReference>
<proteinExistence type="predicted"/>
<dbReference type="EMBL" id="BMIH01000002">
    <property type="protein sequence ID" value="GGB26408.1"/>
    <property type="molecule type" value="Genomic_DNA"/>
</dbReference>